<dbReference type="AlphaFoldDB" id="A0A382K215"/>
<feature type="non-terminal residue" evidence="2">
    <location>
        <position position="61"/>
    </location>
</feature>
<accession>A0A382K215</accession>
<organism evidence="2">
    <name type="scientific">marine metagenome</name>
    <dbReference type="NCBI Taxonomy" id="408172"/>
    <lineage>
        <taxon>unclassified sequences</taxon>
        <taxon>metagenomes</taxon>
        <taxon>ecological metagenomes</taxon>
    </lineage>
</organism>
<proteinExistence type="predicted"/>
<dbReference type="EMBL" id="UINC01077802">
    <property type="protein sequence ID" value="SVC18268.1"/>
    <property type="molecule type" value="Genomic_DNA"/>
</dbReference>
<evidence type="ECO:0000256" key="1">
    <source>
        <dbReference type="SAM" id="Phobius"/>
    </source>
</evidence>
<evidence type="ECO:0000313" key="2">
    <source>
        <dbReference type="EMBL" id="SVC18268.1"/>
    </source>
</evidence>
<keyword evidence="1" id="KW-1133">Transmembrane helix</keyword>
<keyword evidence="1" id="KW-0472">Membrane</keyword>
<gene>
    <name evidence="2" type="ORF">METZ01_LOCUS271122</name>
</gene>
<sequence>MLDDRPYMREPDWRPEVAQGGVSLCLKLIIINIILYVLQRSVVGFTESLALNPSRLIQGHV</sequence>
<feature type="transmembrane region" description="Helical" evidence="1">
    <location>
        <begin position="20"/>
        <end position="38"/>
    </location>
</feature>
<protein>
    <submittedName>
        <fullName evidence="2">Uncharacterized protein</fullName>
    </submittedName>
</protein>
<keyword evidence="1" id="KW-0812">Transmembrane</keyword>
<reference evidence="2" key="1">
    <citation type="submission" date="2018-05" db="EMBL/GenBank/DDBJ databases">
        <authorList>
            <person name="Lanie J.A."/>
            <person name="Ng W.-L."/>
            <person name="Kazmierczak K.M."/>
            <person name="Andrzejewski T.M."/>
            <person name="Davidsen T.M."/>
            <person name="Wayne K.J."/>
            <person name="Tettelin H."/>
            <person name="Glass J.I."/>
            <person name="Rusch D."/>
            <person name="Podicherti R."/>
            <person name="Tsui H.-C.T."/>
            <person name="Winkler M.E."/>
        </authorList>
    </citation>
    <scope>NUCLEOTIDE SEQUENCE</scope>
</reference>
<name>A0A382K215_9ZZZZ</name>